<evidence type="ECO:0000313" key="1">
    <source>
        <dbReference type="EMBL" id="MBK0404943.1"/>
    </source>
</evidence>
<protein>
    <submittedName>
        <fullName evidence="1">DUF2752 domain-containing protein</fullName>
    </submittedName>
</protein>
<dbReference type="EMBL" id="JAEHFX010000014">
    <property type="protein sequence ID" value="MBK0404943.1"/>
    <property type="molecule type" value="Genomic_DNA"/>
</dbReference>
<comment type="caution">
    <text evidence="1">The sequence shown here is derived from an EMBL/GenBank/DDBJ whole genome shotgun (WGS) entry which is preliminary data.</text>
</comment>
<dbReference type="InterPro" id="IPR021215">
    <property type="entry name" value="DUF2752"/>
</dbReference>
<organism evidence="1 2">
    <name type="scientific">Adhaeribacter terrigena</name>
    <dbReference type="NCBI Taxonomy" id="2793070"/>
    <lineage>
        <taxon>Bacteria</taxon>
        <taxon>Pseudomonadati</taxon>
        <taxon>Bacteroidota</taxon>
        <taxon>Cytophagia</taxon>
        <taxon>Cytophagales</taxon>
        <taxon>Hymenobacteraceae</taxon>
        <taxon>Adhaeribacter</taxon>
    </lineage>
</organism>
<dbReference type="Proteomes" id="UP000644147">
    <property type="component" value="Unassembled WGS sequence"/>
</dbReference>
<reference evidence="1 2" key="1">
    <citation type="submission" date="2020-12" db="EMBL/GenBank/DDBJ databases">
        <title>Bacterial novel species Adhaeribacter sp. BT258 isolated from soil.</title>
        <authorList>
            <person name="Jung H.-Y."/>
        </authorList>
    </citation>
    <scope>NUCLEOTIDE SEQUENCE [LARGE SCALE GENOMIC DNA]</scope>
    <source>
        <strain evidence="1 2">BT258</strain>
    </source>
</reference>
<dbReference type="RefSeq" id="WP_200507839.1">
    <property type="nucleotide sequence ID" value="NZ_JAEHFX010000014.1"/>
</dbReference>
<name>A0ABS1C8D9_9BACT</name>
<accession>A0ABS1C8D9</accession>
<sequence>MKKRTVKILKLSAQVIIPLVLLALPADFFDSGQSLCLSKVLAGIECYGCGMTRAIMHLIHLEFEAAYHFNKLSFVVFPVISFLWTQDFLKDLKLVRNDIQHQKAKVAA</sequence>
<dbReference type="Pfam" id="PF10825">
    <property type="entry name" value="DUF2752"/>
    <property type="match status" value="1"/>
</dbReference>
<gene>
    <name evidence="1" type="ORF">I5M27_18270</name>
</gene>
<proteinExistence type="predicted"/>
<keyword evidence="2" id="KW-1185">Reference proteome</keyword>
<evidence type="ECO:0000313" key="2">
    <source>
        <dbReference type="Proteomes" id="UP000644147"/>
    </source>
</evidence>